<protein>
    <submittedName>
        <fullName evidence="2">Uncharacterized protein</fullName>
    </submittedName>
</protein>
<dbReference type="Proteomes" id="UP001178508">
    <property type="component" value="Chromosome 20"/>
</dbReference>
<evidence type="ECO:0000313" key="2">
    <source>
        <dbReference type="EMBL" id="CAJ1082416.1"/>
    </source>
</evidence>
<evidence type="ECO:0000313" key="3">
    <source>
        <dbReference type="Proteomes" id="UP001178508"/>
    </source>
</evidence>
<name>A0AAV1H8Z9_XYRNO</name>
<gene>
    <name evidence="2" type="ORF">XNOV1_A035174</name>
</gene>
<proteinExistence type="predicted"/>
<accession>A0AAV1H8Z9</accession>
<reference evidence="2" key="1">
    <citation type="submission" date="2023-08" db="EMBL/GenBank/DDBJ databases">
        <authorList>
            <person name="Alioto T."/>
            <person name="Alioto T."/>
            <person name="Gomez Garrido J."/>
        </authorList>
    </citation>
    <scope>NUCLEOTIDE SEQUENCE</scope>
</reference>
<feature type="region of interest" description="Disordered" evidence="1">
    <location>
        <begin position="1"/>
        <end position="74"/>
    </location>
</feature>
<evidence type="ECO:0000256" key="1">
    <source>
        <dbReference type="SAM" id="MobiDB-lite"/>
    </source>
</evidence>
<dbReference type="AlphaFoldDB" id="A0AAV1H8Z9"/>
<feature type="compositionally biased region" description="Basic and acidic residues" evidence="1">
    <location>
        <begin position="57"/>
        <end position="66"/>
    </location>
</feature>
<dbReference type="EMBL" id="OY660883">
    <property type="protein sequence ID" value="CAJ1082416.1"/>
    <property type="molecule type" value="Genomic_DNA"/>
</dbReference>
<sequence>MKPSAVSPAPLDSGTPKSKEPRLKHRCSGPLGGASSRLIGGRCNVRDMQETTTSNNKNREKEDGDGHIFYPAVS</sequence>
<keyword evidence="3" id="KW-1185">Reference proteome</keyword>
<organism evidence="2 3">
    <name type="scientific">Xyrichtys novacula</name>
    <name type="common">Pearly razorfish</name>
    <name type="synonym">Hemipteronotus novacula</name>
    <dbReference type="NCBI Taxonomy" id="13765"/>
    <lineage>
        <taxon>Eukaryota</taxon>
        <taxon>Metazoa</taxon>
        <taxon>Chordata</taxon>
        <taxon>Craniata</taxon>
        <taxon>Vertebrata</taxon>
        <taxon>Euteleostomi</taxon>
        <taxon>Actinopterygii</taxon>
        <taxon>Neopterygii</taxon>
        <taxon>Teleostei</taxon>
        <taxon>Neoteleostei</taxon>
        <taxon>Acanthomorphata</taxon>
        <taxon>Eupercaria</taxon>
        <taxon>Labriformes</taxon>
        <taxon>Labridae</taxon>
        <taxon>Xyrichtys</taxon>
    </lineage>
</organism>